<dbReference type="SMART" id="SM00884">
    <property type="entry name" value="Cullin_Nedd8"/>
    <property type="match status" value="1"/>
</dbReference>
<evidence type="ECO:0000259" key="5">
    <source>
        <dbReference type="PROSITE" id="PS50069"/>
    </source>
</evidence>
<dbReference type="InterPro" id="IPR016159">
    <property type="entry name" value="Cullin_repeat-like_dom_sf"/>
</dbReference>
<comment type="caution">
    <text evidence="6">The sequence shown here is derived from an EMBL/GenBank/DDBJ whole genome shotgun (WGS) entry which is preliminary data.</text>
</comment>
<evidence type="ECO:0000313" key="7">
    <source>
        <dbReference type="Proteomes" id="UP001345013"/>
    </source>
</evidence>
<reference evidence="6 7" key="1">
    <citation type="submission" date="2023-08" db="EMBL/GenBank/DDBJ databases">
        <title>Black Yeasts Isolated from many extreme environments.</title>
        <authorList>
            <person name="Coleine C."/>
            <person name="Stajich J.E."/>
            <person name="Selbmann L."/>
        </authorList>
    </citation>
    <scope>NUCLEOTIDE SEQUENCE [LARGE SCALE GENOMIC DNA]</scope>
    <source>
        <strain evidence="6 7">CCFEE 5885</strain>
    </source>
</reference>
<evidence type="ECO:0000256" key="2">
    <source>
        <dbReference type="PROSITE-ProRule" id="PRU00330"/>
    </source>
</evidence>
<dbReference type="SMART" id="SM00182">
    <property type="entry name" value="CULLIN"/>
    <property type="match status" value="1"/>
</dbReference>
<evidence type="ECO:0000313" key="6">
    <source>
        <dbReference type="EMBL" id="KAK5089716.1"/>
    </source>
</evidence>
<feature type="compositionally biased region" description="Basic and acidic residues" evidence="4">
    <location>
        <begin position="377"/>
        <end position="395"/>
    </location>
</feature>
<dbReference type="Gene3D" id="1.20.1310.10">
    <property type="entry name" value="Cullin Repeats"/>
    <property type="match status" value="4"/>
</dbReference>
<dbReference type="SUPFAM" id="SSF74788">
    <property type="entry name" value="Cullin repeat-like"/>
    <property type="match status" value="1"/>
</dbReference>
<dbReference type="Gene3D" id="1.10.10.10">
    <property type="entry name" value="Winged helix-like DNA-binding domain superfamily/Winged helix DNA-binding domain"/>
    <property type="match status" value="1"/>
</dbReference>
<protein>
    <recommendedName>
        <fullName evidence="5">Cullin family profile domain-containing protein</fullName>
    </recommendedName>
</protein>
<dbReference type="Gene3D" id="3.30.230.130">
    <property type="entry name" value="Cullin, Chain C, Domain 2"/>
    <property type="match status" value="1"/>
</dbReference>
<dbReference type="EMBL" id="JAVRRG010000072">
    <property type="protein sequence ID" value="KAK5089716.1"/>
    <property type="molecule type" value="Genomic_DNA"/>
</dbReference>
<dbReference type="Pfam" id="PF26557">
    <property type="entry name" value="Cullin_AB"/>
    <property type="match status" value="1"/>
</dbReference>
<feature type="domain" description="Cullin family profile" evidence="5">
    <location>
        <begin position="452"/>
        <end position="689"/>
    </location>
</feature>
<sequence>MIGAGRGRGRIRAPRRLTMNLPLRQAFTKDEVDFEQTWEVLHKAFREIHARNASNLSFEELFRNAYKLVLKKKGDFLFEKVKQLEIDVLDNNVRTQVRRLATPTILITDTNDSSSIERRAAGEKFMLQLTKSFQEHATEAGMITDVLMYMDRISTSEGRKTSVYTVALALFRERVLQATANDELAVTILELLEHIILETIALERSGEMVDRPLIKASCRMLENLYESLNEQESTRLYLTSFEPKFLDASREYYRNEGKMLVQEADATTFCSTARRRLKEEEDRCQQSLSTNTEPKIKSVVEQELVSAHITDVINLPGTGVKNMLDNDKMEDLQNMYELVKRVDSRLKPLRDAVHKRILELGNEINTSANQIATEPPSKARQEKKDTESKGKDKPAPAKQLSQQTVAAINWVEEVLKLKTKYDKISERAFRSDNVMEKALEVSFQDFINENSRSPEFLSLFLDQYLKSSGKDKSEAEVDTLLDNGVTLVQYLADKDVLETYYHKHMAKRLLMGKSISRDVERQMLVKMKMRLGNQFTSKMEGLLRDVELSENLTNGYREHMTKLGEGVTHKIDFEPSILTTTVWPITIPESDRACIFPKEVELVKESFEKYYLSKHTGRKLTWLPHMGDVTMRATYEKGAKPITYEISGPTYCMVILMLFNEHERLTFSEIQQLTNIPPDKVTQTLLSIAVAPKTRLLKKEPMSRDINPTDVFSYNEKFEHSFRKFKVALVSEQSNKVETAEQRKETQKKADDERGLAIDAAVVRIMKARKTLTHQQLMTETIDIMKSRFHPDVAMIKRKIESLIEREYLERGADSANPSYNYLA</sequence>
<keyword evidence="7" id="KW-1185">Reference proteome</keyword>
<dbReference type="SUPFAM" id="SSF46785">
    <property type="entry name" value="Winged helix' DNA-binding domain"/>
    <property type="match status" value="1"/>
</dbReference>
<dbReference type="PROSITE" id="PS50069">
    <property type="entry name" value="CULLIN_2"/>
    <property type="match status" value="1"/>
</dbReference>
<dbReference type="InterPro" id="IPR016158">
    <property type="entry name" value="Cullin_homology"/>
</dbReference>
<dbReference type="InterPro" id="IPR019559">
    <property type="entry name" value="Cullin_neddylation_domain"/>
</dbReference>
<dbReference type="InterPro" id="IPR036390">
    <property type="entry name" value="WH_DNA-bd_sf"/>
</dbReference>
<evidence type="ECO:0000256" key="3">
    <source>
        <dbReference type="RuleBase" id="RU003829"/>
    </source>
</evidence>
<evidence type="ECO:0000256" key="1">
    <source>
        <dbReference type="ARBA" id="ARBA00006019"/>
    </source>
</evidence>
<dbReference type="InterPro" id="IPR036317">
    <property type="entry name" value="Cullin_homology_sf"/>
</dbReference>
<dbReference type="Pfam" id="PF10557">
    <property type="entry name" value="Cullin_Nedd8"/>
    <property type="match status" value="1"/>
</dbReference>
<gene>
    <name evidence="6" type="ORF">LTR24_005985</name>
</gene>
<name>A0ABR0K7U0_9EURO</name>
<feature type="region of interest" description="Disordered" evidence="4">
    <location>
        <begin position="367"/>
        <end position="401"/>
    </location>
</feature>
<evidence type="ECO:0000256" key="4">
    <source>
        <dbReference type="SAM" id="MobiDB-lite"/>
    </source>
</evidence>
<dbReference type="SUPFAM" id="SSF75632">
    <property type="entry name" value="Cullin homology domain"/>
    <property type="match status" value="1"/>
</dbReference>
<comment type="similarity">
    <text evidence="1 2 3">Belongs to the cullin family.</text>
</comment>
<organism evidence="6 7">
    <name type="scientific">Lithohypha guttulata</name>
    <dbReference type="NCBI Taxonomy" id="1690604"/>
    <lineage>
        <taxon>Eukaryota</taxon>
        <taxon>Fungi</taxon>
        <taxon>Dikarya</taxon>
        <taxon>Ascomycota</taxon>
        <taxon>Pezizomycotina</taxon>
        <taxon>Eurotiomycetes</taxon>
        <taxon>Chaetothyriomycetidae</taxon>
        <taxon>Chaetothyriales</taxon>
        <taxon>Trichomeriaceae</taxon>
        <taxon>Lithohypha</taxon>
    </lineage>
</organism>
<dbReference type="InterPro" id="IPR045093">
    <property type="entry name" value="Cullin"/>
</dbReference>
<proteinExistence type="inferred from homology"/>
<accession>A0ABR0K7U0</accession>
<dbReference type="InterPro" id="IPR036388">
    <property type="entry name" value="WH-like_DNA-bd_sf"/>
</dbReference>
<dbReference type="PANTHER" id="PTHR11932">
    <property type="entry name" value="CULLIN"/>
    <property type="match status" value="1"/>
</dbReference>
<dbReference type="InterPro" id="IPR059120">
    <property type="entry name" value="Cullin-like_AB"/>
</dbReference>
<dbReference type="InterPro" id="IPR001373">
    <property type="entry name" value="Cullin_N"/>
</dbReference>
<dbReference type="Proteomes" id="UP001345013">
    <property type="component" value="Unassembled WGS sequence"/>
</dbReference>
<dbReference type="Pfam" id="PF00888">
    <property type="entry name" value="Cullin"/>
    <property type="match status" value="1"/>
</dbReference>